<dbReference type="Proteomes" id="UP000694388">
    <property type="component" value="Unplaced"/>
</dbReference>
<dbReference type="PANTHER" id="PTHR47326:SF1">
    <property type="entry name" value="HTH PSQ-TYPE DOMAIN-CONTAINING PROTEIN"/>
    <property type="match status" value="1"/>
</dbReference>
<dbReference type="AlphaFoldDB" id="A0A8C4QNK6"/>
<organism evidence="2 3">
    <name type="scientific">Eptatretus burgeri</name>
    <name type="common">Inshore hagfish</name>
    <dbReference type="NCBI Taxonomy" id="7764"/>
    <lineage>
        <taxon>Eukaryota</taxon>
        <taxon>Metazoa</taxon>
        <taxon>Chordata</taxon>
        <taxon>Craniata</taxon>
        <taxon>Vertebrata</taxon>
        <taxon>Cyclostomata</taxon>
        <taxon>Myxini</taxon>
        <taxon>Myxiniformes</taxon>
        <taxon>Myxinidae</taxon>
        <taxon>Eptatretinae</taxon>
        <taxon>Eptatretus</taxon>
    </lineage>
</organism>
<dbReference type="GeneTree" id="ENSGT00940000168409"/>
<dbReference type="PANTHER" id="PTHR47326">
    <property type="entry name" value="TRANSPOSABLE ELEMENT TC3 TRANSPOSASE-LIKE PROTEIN"/>
    <property type="match status" value="1"/>
</dbReference>
<dbReference type="Ensembl" id="ENSEBUT00000018143.1">
    <property type="protein sequence ID" value="ENSEBUP00000017568.1"/>
    <property type="gene ID" value="ENSEBUG00000010976.1"/>
</dbReference>
<dbReference type="Pfam" id="PF16087">
    <property type="entry name" value="DUF4817"/>
    <property type="match status" value="1"/>
</dbReference>
<evidence type="ECO:0000313" key="3">
    <source>
        <dbReference type="Proteomes" id="UP000694388"/>
    </source>
</evidence>
<dbReference type="InterPro" id="IPR009057">
    <property type="entry name" value="Homeodomain-like_sf"/>
</dbReference>
<accession>A0A8C4QNK6</accession>
<keyword evidence="3" id="KW-1185">Reference proteome</keyword>
<protein>
    <recommendedName>
        <fullName evidence="1">DUF4817 domain-containing protein</fullName>
    </recommendedName>
</protein>
<reference evidence="2" key="2">
    <citation type="submission" date="2025-09" db="UniProtKB">
        <authorList>
            <consortium name="Ensembl"/>
        </authorList>
    </citation>
    <scope>IDENTIFICATION</scope>
</reference>
<reference evidence="2" key="1">
    <citation type="submission" date="2025-08" db="UniProtKB">
        <authorList>
            <consortium name="Ensembl"/>
        </authorList>
    </citation>
    <scope>IDENTIFICATION</scope>
</reference>
<sequence>MDCTRTHSRIGVIPAWLESRGLPEESLQAAVKGLGTEILRGLCAHAKPTLARVRLCSLSTQTFPLTMYVKLCCFMESFIDRKGSEQPVVRGCENDSEMVGRIEILQVKVEDEFLVGPKEEGSYTEDWRQVELIRKSPYPSASQSFTPETPLKSIQPVSTDKKLILRVEFIMDKWTLQQRALIVELYFRNGCSVVCAQREYRRAHGVRIAPTDKAIRRWVTAFRQTGSVADAKRSGRPRSVRTAANITAVQEDVVRSPNKSCKRRSHELQISETSLCRIMKKGLPHKTQDLTRTKGQYS</sequence>
<name>A0A8C4QNK6_EPTBU</name>
<proteinExistence type="predicted"/>
<dbReference type="InterPro" id="IPR032135">
    <property type="entry name" value="DUF4817"/>
</dbReference>
<evidence type="ECO:0000259" key="1">
    <source>
        <dbReference type="Pfam" id="PF16087"/>
    </source>
</evidence>
<evidence type="ECO:0000313" key="2">
    <source>
        <dbReference type="Ensembl" id="ENSEBUP00000017568.1"/>
    </source>
</evidence>
<dbReference type="SUPFAM" id="SSF46689">
    <property type="entry name" value="Homeodomain-like"/>
    <property type="match status" value="1"/>
</dbReference>
<feature type="domain" description="DUF4817" evidence="1">
    <location>
        <begin position="175"/>
        <end position="229"/>
    </location>
</feature>